<evidence type="ECO:0000259" key="1">
    <source>
        <dbReference type="Pfam" id="PF09994"/>
    </source>
</evidence>
<keyword evidence="3" id="KW-1185">Reference proteome</keyword>
<dbReference type="PANTHER" id="PTHR33840:SF1">
    <property type="entry name" value="TLE1 PHOSPHOLIPASE DOMAIN-CONTAINING PROTEIN"/>
    <property type="match status" value="1"/>
</dbReference>
<sequence length="326" mass="37351">MLHDHVSMFKKESILNTKVKIKACVVWDTVSSLGVLTPWNRPFSFVGSAIPEAVENAFQVLALDETRAQFKPCIWTRKESPKTYTKQCWFLGSHADVGGNGDAALGAVTLIWIIGQLQARTRAKFAQEEIEKHLRHRFLEWDVDKNVYLGRLRQNSMLLSRSSTGHTTKSSPLWWFLGRTCRKLDMGIRHRNSCIDVEISIHCTVRLSMIQEPGRCRRLRKWHTSAKADRVYWQHNEKSLVEEAIGGTGSYEYTVLRTWSTGGLPQFETDRSRFALRVHALVHNPREISDGSRGQFALVLREGLILEDSRLAPSLMYKQRESISRA</sequence>
<dbReference type="EMBL" id="DF977510">
    <property type="protein sequence ID" value="GAW27052.1"/>
    <property type="molecule type" value="Genomic_DNA"/>
</dbReference>
<dbReference type="InterPro" id="IPR018712">
    <property type="entry name" value="Tle1-like_cat"/>
</dbReference>
<feature type="domain" description="T6SS Phospholipase effector Tle1-like catalytic" evidence="1">
    <location>
        <begin position="9"/>
        <end position="115"/>
    </location>
</feature>
<proteinExistence type="predicted"/>
<reference evidence="2" key="1">
    <citation type="submission" date="2016-03" db="EMBL/GenBank/DDBJ databases">
        <title>Draft genome sequence of Rosellinia necatrix.</title>
        <authorList>
            <person name="Kanematsu S."/>
        </authorList>
    </citation>
    <scope>NUCLEOTIDE SEQUENCE [LARGE SCALE GENOMIC DNA]</scope>
    <source>
        <strain evidence="2">W97</strain>
    </source>
</reference>
<dbReference type="STRING" id="77044.A0A1S8AAU5"/>
<dbReference type="Pfam" id="PF09994">
    <property type="entry name" value="T6SS_Tle1-like_cat"/>
    <property type="match status" value="1"/>
</dbReference>
<evidence type="ECO:0000313" key="3">
    <source>
        <dbReference type="Proteomes" id="UP000054516"/>
    </source>
</evidence>
<accession>A0A1S8AAU5</accession>
<organism evidence="2">
    <name type="scientific">Rosellinia necatrix</name>
    <name type="common">White root-rot fungus</name>
    <dbReference type="NCBI Taxonomy" id="77044"/>
    <lineage>
        <taxon>Eukaryota</taxon>
        <taxon>Fungi</taxon>
        <taxon>Dikarya</taxon>
        <taxon>Ascomycota</taxon>
        <taxon>Pezizomycotina</taxon>
        <taxon>Sordariomycetes</taxon>
        <taxon>Xylariomycetidae</taxon>
        <taxon>Xylariales</taxon>
        <taxon>Xylariaceae</taxon>
        <taxon>Rosellinia</taxon>
    </lineage>
</organism>
<dbReference type="OrthoDB" id="59699at2759"/>
<dbReference type="AlphaFoldDB" id="A0A1S8AAU5"/>
<protein>
    <recommendedName>
        <fullName evidence="1">T6SS Phospholipase effector Tle1-like catalytic domain-containing protein</fullName>
    </recommendedName>
</protein>
<evidence type="ECO:0000313" key="2">
    <source>
        <dbReference type="EMBL" id="GAW27052.1"/>
    </source>
</evidence>
<dbReference type="Proteomes" id="UP000054516">
    <property type="component" value="Unassembled WGS sequence"/>
</dbReference>
<dbReference type="PANTHER" id="PTHR33840">
    <property type="match status" value="1"/>
</dbReference>
<gene>
    <name evidence="2" type="ORF">SAMD00023353_6500250</name>
</gene>
<name>A0A1S8AAU5_ROSNE</name>